<feature type="binding site" evidence="7">
    <location>
        <position position="505"/>
    </location>
    <ligand>
        <name>Mg(2+)</name>
        <dbReference type="ChEBI" id="CHEBI:18420"/>
    </ligand>
</feature>
<feature type="binding site" evidence="7">
    <location>
        <position position="917"/>
    </location>
    <ligand>
        <name>Zn(2+)</name>
        <dbReference type="ChEBI" id="CHEBI:29105"/>
        <label>2</label>
    </ligand>
</feature>
<dbReference type="CDD" id="cd02655">
    <property type="entry name" value="RNAP_beta'_C"/>
    <property type="match status" value="1"/>
</dbReference>
<sequence length="1219" mass="136484">MSTKVSNFKAIKLKLASPEDILNWSHGEVTKAETINYRTQRPEKDGLFCEKIFGPEKDFECYCGKYRRVRYKGIVCDKCGVEVTRASVRRERMGHIALAVPVSHIWFLRGVPSKMGLILDRSIQDLEKVVYFAGYIITKINEGERQKVVDEIKKEFKQKLKNIKKPKKIKAEIGKETINLKQQQDETIREVKGLYLYQILPELEYRRLSVKYGQIFEAGTGAEVLRKIFEGVNLEALANELKDKAEKATSASKVKILKRLWLAEGMIQSKIRPEWMFLTALPVLPPDLRPMVQLDAGRYATSDVNDLYRRVINRNNRLKRLLELKAPEVITRNEKRMLQEAVDALMDNSSRRSQITVAASTGQKRVLKSLADMLKGKQGRFRQNLLGKRVDYSGRSVIVVGADLKLDQCGLPKYMALELFKPFIINKLVERGLAHNVRGAGRLIEEEIDEVWGILEEVTRGKYVLLNRAPTLHRLGIQAFKPVLIEGNAIHLHPIVCGAFNADFDGDQMAVHLPLSEEAQKEAKEIMLSRLNLLKPATGEPVAIPTQDMVLGCYWMTRIEDGLKGEGKIFSSPEEALLAKHFGYVHLKARIKVRLNSDRWSEEAKDGLVETSVGRLIFNEPLPKELGFINKTMNSKELRRLISSLIDKFGIDLTAEVLDKIKRMGFKYASDSGISWGMDDLKIPAEKKEWLKEAQKQVEFVHSQYDEGLLTDEERKARVIEIWENVKGRIAARTKEVLDPAGSVFNIFDSGARGSWIQLIQMSGMKGLVINPSGETIELPIKSSYKEGLNALEYFISTHGGRKGLADTALKTASAGYLTRRLVDVCQDVVVRESDCGTKKGVYIYRADEEDMGNSLASRIFGRTVLEKVVEPGDGKKVLAKKGVLIDKVTAQKIDDAGVDKVSVRSVIACESLSGVCQNCYGYDLGRNKLIELGEAIGIVTAQAIGEPATQLTLRTFHTGGVSGGQDITQGLPRVEEIFEARVPKGKTVISEADGKVKSVIKKGQQTIIQIIPLESGKEKNPDARSESRPKRREKAKLLEYSLPARIAALVEEGDLVSRGQQLAEGHIELRELYEVAGQEAVQRYIIREVQQIYTFAGENINDKHIEMIIRQMFSRLKVKSAGATNLFPGEVIERSRFEEENALAAKKNKELATAQPMILGVTKVSLTTESFLSAASFIETARVLINASVQGKIDKLKGLKENVIIGKLIPAGTGYRKQ</sequence>
<evidence type="ECO:0000256" key="5">
    <source>
        <dbReference type="ARBA" id="ARBA00023163"/>
    </source>
</evidence>
<dbReference type="SMART" id="SM00663">
    <property type="entry name" value="RPOLA_N"/>
    <property type="match status" value="1"/>
</dbReference>
<dbReference type="CDD" id="cd01609">
    <property type="entry name" value="RNAP_beta'_N"/>
    <property type="match status" value="1"/>
</dbReference>
<comment type="caution">
    <text evidence="10">The sequence shown here is derived from an EMBL/GenBank/DDBJ whole genome shotgun (WGS) entry which is preliminary data.</text>
</comment>
<dbReference type="Gene3D" id="1.10.40.90">
    <property type="match status" value="1"/>
</dbReference>
<dbReference type="GO" id="GO:0006351">
    <property type="term" value="P:DNA-templated transcription"/>
    <property type="evidence" value="ECO:0007669"/>
    <property type="project" value="UniProtKB-UniRule"/>
</dbReference>
<evidence type="ECO:0000256" key="1">
    <source>
        <dbReference type="ARBA" id="ARBA00022478"/>
    </source>
</evidence>
<dbReference type="Gene3D" id="1.10.274.100">
    <property type="entry name" value="RNA polymerase Rpb1, domain 3"/>
    <property type="match status" value="1"/>
</dbReference>
<comment type="subunit">
    <text evidence="7">The RNAP catalytic core consists of 2 alpha, 1 beta, 1 beta' and 1 omega subunit. When a sigma factor is associated with the core the holoenzyme is formed, which can initiate transcription.</text>
</comment>
<dbReference type="GO" id="GO:0000428">
    <property type="term" value="C:DNA-directed RNA polymerase complex"/>
    <property type="evidence" value="ECO:0007669"/>
    <property type="project" value="UniProtKB-KW"/>
</dbReference>
<feature type="domain" description="RNA polymerase N-terminal" evidence="9">
    <location>
        <begin position="274"/>
        <end position="557"/>
    </location>
</feature>
<feature type="binding site" evidence="7">
    <location>
        <position position="836"/>
    </location>
    <ligand>
        <name>Zn(2+)</name>
        <dbReference type="ChEBI" id="CHEBI:29105"/>
        <label>2</label>
    </ligand>
</feature>
<proteinExistence type="inferred from homology"/>
<dbReference type="Gene3D" id="1.10.150.390">
    <property type="match status" value="1"/>
</dbReference>
<dbReference type="Gene3D" id="1.10.1790.20">
    <property type="match status" value="1"/>
</dbReference>
<dbReference type="Proteomes" id="UP000231673">
    <property type="component" value="Unassembled WGS sequence"/>
</dbReference>
<evidence type="ECO:0000313" key="10">
    <source>
        <dbReference type="EMBL" id="PIW74656.1"/>
    </source>
</evidence>
<dbReference type="SUPFAM" id="SSF64484">
    <property type="entry name" value="beta and beta-prime subunits of DNA dependent RNA-polymerase"/>
    <property type="match status" value="1"/>
</dbReference>
<reference evidence="11" key="1">
    <citation type="submission" date="2017-09" db="EMBL/GenBank/DDBJ databases">
        <title>Depth-based differentiation of microbial function through sediment-hosted aquifers and enrichment of novel symbionts in the deep terrestrial subsurface.</title>
        <authorList>
            <person name="Probst A.J."/>
            <person name="Ladd B."/>
            <person name="Jarett J.K."/>
            <person name="Geller-Mcgrath D.E."/>
            <person name="Sieber C.M.K."/>
            <person name="Emerson J.B."/>
            <person name="Anantharaman K."/>
            <person name="Thomas B.C."/>
            <person name="Malmstrom R."/>
            <person name="Stieglmeier M."/>
            <person name="Klingl A."/>
            <person name="Woyke T."/>
            <person name="Ryan C.M."/>
            <person name="Banfield J.F."/>
        </authorList>
    </citation>
    <scope>NUCLEOTIDE SEQUENCE [LARGE SCALE GENOMIC DNA]</scope>
</reference>
<dbReference type="GO" id="GO:0003899">
    <property type="term" value="F:DNA-directed RNA polymerase activity"/>
    <property type="evidence" value="ECO:0007669"/>
    <property type="project" value="UniProtKB-UniRule"/>
</dbReference>
<feature type="binding site" evidence="7">
    <location>
        <position position="507"/>
    </location>
    <ligand>
        <name>Mg(2+)</name>
        <dbReference type="ChEBI" id="CHEBI:18420"/>
    </ligand>
</feature>
<feature type="binding site" evidence="7">
    <location>
        <position position="920"/>
    </location>
    <ligand>
        <name>Zn(2+)</name>
        <dbReference type="ChEBI" id="CHEBI:29105"/>
        <label>2</label>
    </ligand>
</feature>
<gene>
    <name evidence="7 10" type="primary">rpoC</name>
    <name evidence="10" type="ORF">CO003_01585</name>
</gene>
<dbReference type="NCBIfam" id="TIGR02386">
    <property type="entry name" value="rpoC_TIGR"/>
    <property type="match status" value="1"/>
</dbReference>
<comment type="cofactor">
    <cofactor evidence="7">
        <name>Mg(2+)</name>
        <dbReference type="ChEBI" id="CHEBI:18420"/>
    </cofactor>
    <text evidence="7">Binds 1 Mg(2+) ion per subunit.</text>
</comment>
<evidence type="ECO:0000256" key="2">
    <source>
        <dbReference type="ARBA" id="ARBA00022679"/>
    </source>
</evidence>
<keyword evidence="7" id="KW-0460">Magnesium</keyword>
<comment type="cofactor">
    <cofactor evidence="7">
        <name>Zn(2+)</name>
        <dbReference type="ChEBI" id="CHEBI:29105"/>
    </cofactor>
    <text evidence="7">Binds 2 Zn(2+) ions per subunit.</text>
</comment>
<keyword evidence="3 7" id="KW-0548">Nucleotidyltransferase</keyword>
<accession>A0A2M7IDQ5</accession>
<comment type="function">
    <text evidence="7 8">DNA-dependent RNA polymerase catalyzes the transcription of DNA into RNA using the four ribonucleoside triphosphates as substrates.</text>
</comment>
<comment type="similarity">
    <text evidence="7 8">Belongs to the RNA polymerase beta' chain family.</text>
</comment>
<dbReference type="InterPro" id="IPR038120">
    <property type="entry name" value="Rpb1_funnel_sf"/>
</dbReference>
<name>A0A2M7IDQ5_9BACT</name>
<dbReference type="InterPro" id="IPR045867">
    <property type="entry name" value="DNA-dir_RpoC_beta_prime"/>
</dbReference>
<dbReference type="InterPro" id="IPR012754">
    <property type="entry name" value="DNA-dir_RpoC_beta_prime_bact"/>
</dbReference>
<keyword evidence="2 7" id="KW-0808">Transferase</keyword>
<evidence type="ECO:0000256" key="4">
    <source>
        <dbReference type="ARBA" id="ARBA00022723"/>
    </source>
</evidence>
<dbReference type="Pfam" id="PF04983">
    <property type="entry name" value="RNA_pol_Rpb1_3"/>
    <property type="match status" value="1"/>
</dbReference>
<dbReference type="Pfam" id="PF04998">
    <property type="entry name" value="RNA_pol_Rpb1_5"/>
    <property type="match status" value="1"/>
</dbReference>
<dbReference type="InterPro" id="IPR042102">
    <property type="entry name" value="RNA_pol_Rpb1_3_sf"/>
</dbReference>
<protein>
    <recommendedName>
        <fullName evidence="7">DNA-directed RNA polymerase subunit beta'</fullName>
        <shortName evidence="7">RNAP subunit beta'</shortName>
        <ecNumber evidence="7">2.7.7.6</ecNumber>
    </recommendedName>
    <alternativeName>
        <fullName evidence="7">RNA polymerase subunit beta'</fullName>
    </alternativeName>
    <alternativeName>
        <fullName evidence="7">Transcriptase subunit beta'</fullName>
    </alternativeName>
</protein>
<dbReference type="EMBL" id="PFGW01000032">
    <property type="protein sequence ID" value="PIW74656.1"/>
    <property type="molecule type" value="Genomic_DNA"/>
</dbReference>
<dbReference type="AlphaFoldDB" id="A0A2M7IDQ5"/>
<dbReference type="InterPro" id="IPR007066">
    <property type="entry name" value="RNA_pol_Rpb1_3"/>
</dbReference>
<feature type="binding site" evidence="7">
    <location>
        <position position="503"/>
    </location>
    <ligand>
        <name>Mg(2+)</name>
        <dbReference type="ChEBI" id="CHEBI:18420"/>
    </ligand>
</feature>
<feature type="binding site" evidence="7">
    <location>
        <position position="76"/>
    </location>
    <ligand>
        <name>Zn(2+)</name>
        <dbReference type="ChEBI" id="CHEBI:29105"/>
        <label>1</label>
    </ligand>
</feature>
<dbReference type="EC" id="2.7.7.6" evidence="7"/>
<dbReference type="GO" id="GO:0008270">
    <property type="term" value="F:zinc ion binding"/>
    <property type="evidence" value="ECO:0007669"/>
    <property type="project" value="UniProtKB-UniRule"/>
</dbReference>
<feature type="binding site" evidence="7">
    <location>
        <position position="79"/>
    </location>
    <ligand>
        <name>Zn(2+)</name>
        <dbReference type="ChEBI" id="CHEBI:29105"/>
        <label>1</label>
    </ligand>
</feature>
<evidence type="ECO:0000256" key="6">
    <source>
        <dbReference type="ARBA" id="ARBA00048552"/>
    </source>
</evidence>
<dbReference type="Gene3D" id="1.10.132.30">
    <property type="match status" value="1"/>
</dbReference>
<evidence type="ECO:0000259" key="9">
    <source>
        <dbReference type="SMART" id="SM00663"/>
    </source>
</evidence>
<dbReference type="Gene3D" id="2.40.50.100">
    <property type="match status" value="1"/>
</dbReference>
<evidence type="ECO:0000256" key="3">
    <source>
        <dbReference type="ARBA" id="ARBA00022695"/>
    </source>
</evidence>
<dbReference type="InterPro" id="IPR007083">
    <property type="entry name" value="RNA_pol_Rpb1_4"/>
</dbReference>
<dbReference type="GO" id="GO:0000287">
    <property type="term" value="F:magnesium ion binding"/>
    <property type="evidence" value="ECO:0007669"/>
    <property type="project" value="UniProtKB-UniRule"/>
</dbReference>
<dbReference type="PANTHER" id="PTHR19376:SF54">
    <property type="entry name" value="DNA-DIRECTED RNA POLYMERASE SUBUNIT BETA"/>
    <property type="match status" value="1"/>
</dbReference>
<dbReference type="Pfam" id="PF05000">
    <property type="entry name" value="RNA_pol_Rpb1_4"/>
    <property type="match status" value="1"/>
</dbReference>
<evidence type="ECO:0000256" key="7">
    <source>
        <dbReference type="HAMAP-Rule" id="MF_01322"/>
    </source>
</evidence>
<dbReference type="Gene3D" id="2.40.40.20">
    <property type="match status" value="1"/>
</dbReference>
<dbReference type="InterPro" id="IPR007080">
    <property type="entry name" value="RNA_pol_Rpb1_1"/>
</dbReference>
<organism evidence="10 11">
    <name type="scientific">Candidatus Portnoybacteria bacterium CG_4_8_14_3_um_filter_44_15</name>
    <dbReference type="NCBI Taxonomy" id="1974803"/>
    <lineage>
        <taxon>Bacteria</taxon>
        <taxon>Candidatus Portnoyibacteriota</taxon>
    </lineage>
</organism>
<dbReference type="Pfam" id="PF04997">
    <property type="entry name" value="RNA_pol_Rpb1_1"/>
    <property type="match status" value="1"/>
</dbReference>
<dbReference type="Gene3D" id="4.10.860.120">
    <property type="entry name" value="RNA polymerase II, clamp domain"/>
    <property type="match status" value="1"/>
</dbReference>
<evidence type="ECO:0000313" key="11">
    <source>
        <dbReference type="Proteomes" id="UP000231673"/>
    </source>
</evidence>
<feature type="binding site" evidence="7">
    <location>
        <position position="61"/>
    </location>
    <ligand>
        <name>Zn(2+)</name>
        <dbReference type="ChEBI" id="CHEBI:29105"/>
        <label>1</label>
    </ligand>
</feature>
<dbReference type="InterPro" id="IPR007081">
    <property type="entry name" value="RNA_pol_Rpb1_5"/>
</dbReference>
<comment type="catalytic activity">
    <reaction evidence="6 7 8">
        <text>RNA(n) + a ribonucleoside 5'-triphosphate = RNA(n+1) + diphosphate</text>
        <dbReference type="Rhea" id="RHEA:21248"/>
        <dbReference type="Rhea" id="RHEA-COMP:14527"/>
        <dbReference type="Rhea" id="RHEA-COMP:17342"/>
        <dbReference type="ChEBI" id="CHEBI:33019"/>
        <dbReference type="ChEBI" id="CHEBI:61557"/>
        <dbReference type="ChEBI" id="CHEBI:140395"/>
        <dbReference type="EC" id="2.7.7.6"/>
    </reaction>
</comment>
<dbReference type="PANTHER" id="PTHR19376">
    <property type="entry name" value="DNA-DIRECTED RNA POLYMERASE"/>
    <property type="match status" value="1"/>
</dbReference>
<evidence type="ECO:0000256" key="8">
    <source>
        <dbReference type="RuleBase" id="RU004279"/>
    </source>
</evidence>
<keyword evidence="5 7" id="KW-0804">Transcription</keyword>
<feature type="binding site" evidence="7">
    <location>
        <position position="63"/>
    </location>
    <ligand>
        <name>Zn(2+)</name>
        <dbReference type="ChEBI" id="CHEBI:29105"/>
        <label>1</label>
    </ligand>
</feature>
<dbReference type="GO" id="GO:0003677">
    <property type="term" value="F:DNA binding"/>
    <property type="evidence" value="ECO:0007669"/>
    <property type="project" value="UniProtKB-UniRule"/>
</dbReference>
<keyword evidence="1 7" id="KW-0240">DNA-directed RNA polymerase</keyword>
<feature type="binding site" evidence="7">
    <location>
        <position position="910"/>
    </location>
    <ligand>
        <name>Zn(2+)</name>
        <dbReference type="ChEBI" id="CHEBI:29105"/>
        <label>2</label>
    </ligand>
</feature>
<keyword evidence="7" id="KW-0862">Zinc</keyword>
<dbReference type="HAMAP" id="MF_01322">
    <property type="entry name" value="RNApol_bact_RpoC"/>
    <property type="match status" value="1"/>
</dbReference>
<dbReference type="InterPro" id="IPR044893">
    <property type="entry name" value="RNA_pol_Rpb1_clamp_domain"/>
</dbReference>
<dbReference type="InterPro" id="IPR006592">
    <property type="entry name" value="RNA_pol_N"/>
</dbReference>
<dbReference type="InterPro" id="IPR000722">
    <property type="entry name" value="RNA_pol_asu"/>
</dbReference>
<dbReference type="Pfam" id="PF00623">
    <property type="entry name" value="RNA_pol_Rpb1_2"/>
    <property type="match status" value="2"/>
</dbReference>
<keyword evidence="4 7" id="KW-0479">Metal-binding</keyword>